<comment type="similarity">
    <text evidence="2">Belongs to the membrane fusion protein (MFP) (TC 8.A.1) family.</text>
</comment>
<dbReference type="GO" id="GO:0030313">
    <property type="term" value="C:cell envelope"/>
    <property type="evidence" value="ECO:0007669"/>
    <property type="project" value="UniProtKB-SubCell"/>
</dbReference>
<gene>
    <name evidence="8" type="ORF">F0P94_03755</name>
</gene>
<dbReference type="RefSeq" id="WP_150902465.1">
    <property type="nucleotide sequence ID" value="NZ_VTWT01000002.1"/>
</dbReference>
<evidence type="ECO:0000256" key="2">
    <source>
        <dbReference type="ARBA" id="ARBA00009477"/>
    </source>
</evidence>
<evidence type="ECO:0000256" key="5">
    <source>
        <dbReference type="SAM" id="Phobius"/>
    </source>
</evidence>
<protein>
    <submittedName>
        <fullName evidence="8">Efflux RND transporter periplasmic adaptor subunit</fullName>
    </submittedName>
</protein>
<keyword evidence="5" id="KW-0812">Transmembrane</keyword>
<proteinExistence type="inferred from homology"/>
<feature type="domain" description="Multidrug resistance protein MdtA-like C-terminal permuted SH3" evidence="7">
    <location>
        <begin position="346"/>
        <end position="405"/>
    </location>
</feature>
<dbReference type="Gene3D" id="1.10.287.470">
    <property type="entry name" value="Helix hairpin bin"/>
    <property type="match status" value="1"/>
</dbReference>
<accession>A0A5N1J194</accession>
<evidence type="ECO:0000259" key="6">
    <source>
        <dbReference type="Pfam" id="PF25917"/>
    </source>
</evidence>
<feature type="coiled-coil region" evidence="4">
    <location>
        <begin position="125"/>
        <end position="228"/>
    </location>
</feature>
<name>A0A5N1J194_9BACT</name>
<dbReference type="InterPro" id="IPR006143">
    <property type="entry name" value="RND_pump_MFP"/>
</dbReference>
<dbReference type="GO" id="GO:0016020">
    <property type="term" value="C:membrane"/>
    <property type="evidence" value="ECO:0007669"/>
    <property type="project" value="InterPro"/>
</dbReference>
<evidence type="ECO:0000256" key="4">
    <source>
        <dbReference type="SAM" id="Coils"/>
    </source>
</evidence>
<organism evidence="8 9">
    <name type="scientific">Adhaeribacter soli</name>
    <dbReference type="NCBI Taxonomy" id="2607655"/>
    <lineage>
        <taxon>Bacteria</taxon>
        <taxon>Pseudomonadati</taxon>
        <taxon>Bacteroidota</taxon>
        <taxon>Cytophagia</taxon>
        <taxon>Cytophagales</taxon>
        <taxon>Hymenobacteraceae</taxon>
        <taxon>Adhaeribacter</taxon>
    </lineage>
</organism>
<dbReference type="PANTHER" id="PTHR32347">
    <property type="entry name" value="EFFLUX SYSTEM COMPONENT YKNX-RELATED"/>
    <property type="match status" value="1"/>
</dbReference>
<evidence type="ECO:0000256" key="1">
    <source>
        <dbReference type="ARBA" id="ARBA00004196"/>
    </source>
</evidence>
<evidence type="ECO:0000259" key="7">
    <source>
        <dbReference type="Pfam" id="PF25967"/>
    </source>
</evidence>
<dbReference type="EMBL" id="VTWT01000002">
    <property type="protein sequence ID" value="KAA9340553.1"/>
    <property type="molecule type" value="Genomic_DNA"/>
</dbReference>
<keyword evidence="5" id="KW-0472">Membrane</keyword>
<dbReference type="InterPro" id="IPR058625">
    <property type="entry name" value="MdtA-like_BSH"/>
</dbReference>
<dbReference type="SUPFAM" id="SSF111369">
    <property type="entry name" value="HlyD-like secretion proteins"/>
    <property type="match status" value="1"/>
</dbReference>
<comment type="caution">
    <text evidence="8">The sequence shown here is derived from an EMBL/GenBank/DDBJ whole genome shotgun (WGS) entry which is preliminary data.</text>
</comment>
<reference evidence="8 9" key="1">
    <citation type="submission" date="2019-09" db="EMBL/GenBank/DDBJ databases">
        <title>Genome sequence of Adhaeribacter sp. M2.</title>
        <authorList>
            <person name="Srinivasan S."/>
        </authorList>
    </citation>
    <scope>NUCLEOTIDE SEQUENCE [LARGE SCALE GENOMIC DNA]</scope>
    <source>
        <strain evidence="8 9">M2</strain>
    </source>
</reference>
<dbReference type="NCBIfam" id="TIGR01730">
    <property type="entry name" value="RND_mfp"/>
    <property type="match status" value="1"/>
</dbReference>
<evidence type="ECO:0000313" key="8">
    <source>
        <dbReference type="EMBL" id="KAA9340553.1"/>
    </source>
</evidence>
<dbReference type="Proteomes" id="UP000326570">
    <property type="component" value="Unassembled WGS sequence"/>
</dbReference>
<dbReference type="Gene3D" id="2.40.50.100">
    <property type="match status" value="1"/>
</dbReference>
<sequence length="418" mass="47367">MDRIIEKKTWTPKKIALIAGSTVLAVFLIYTVLFADHTSSLNVKNDRLTIGQVTSGNFQEFIAIDGNVEPLKTIYLDMVEGGRVEKLYTDDGRKINAGDTILKISNSTLQIDFLNRETQLFDLMNERQNSEITMKQDQIKALNALAEIDYTLKQVEDKYRRNKELYAEKVIAKAEYEQSEDEYKYLKRRKELAERSLKQDAELMQKRLRQLDQSINRMQANINIARSTLSNLYITAPISGQLSTLKAEVGESKTAGENIGQIDDLNGFKVKANIDEHYISKVYPGLKAEFDFNGQTYPVTVAKVFPEVQNGQFQVDMEFPEGKSPEGIRRGQTLQLRLHLSGGDKALLIPRGGFYQSTGGAWAFVVDKSGKFAEKRTIRLGRQNPQYYEVLEGLKQGDKVVVSSYDGYGDIQKLNLED</sequence>
<dbReference type="Gene3D" id="2.40.420.20">
    <property type="match status" value="1"/>
</dbReference>
<evidence type="ECO:0000256" key="3">
    <source>
        <dbReference type="ARBA" id="ARBA00023054"/>
    </source>
</evidence>
<dbReference type="Pfam" id="PF25967">
    <property type="entry name" value="RND-MFP_C"/>
    <property type="match status" value="1"/>
</dbReference>
<dbReference type="PANTHER" id="PTHR32347:SF23">
    <property type="entry name" value="BLL5650 PROTEIN"/>
    <property type="match status" value="1"/>
</dbReference>
<dbReference type="InterPro" id="IPR058627">
    <property type="entry name" value="MdtA-like_C"/>
</dbReference>
<dbReference type="GO" id="GO:0022857">
    <property type="term" value="F:transmembrane transporter activity"/>
    <property type="evidence" value="ECO:0007669"/>
    <property type="project" value="InterPro"/>
</dbReference>
<evidence type="ECO:0000313" key="9">
    <source>
        <dbReference type="Proteomes" id="UP000326570"/>
    </source>
</evidence>
<comment type="subcellular location">
    <subcellularLocation>
        <location evidence="1">Cell envelope</location>
    </subcellularLocation>
</comment>
<dbReference type="Pfam" id="PF25917">
    <property type="entry name" value="BSH_RND"/>
    <property type="match status" value="1"/>
</dbReference>
<feature type="domain" description="Multidrug resistance protein MdtA-like barrel-sandwich hybrid" evidence="6">
    <location>
        <begin position="82"/>
        <end position="258"/>
    </location>
</feature>
<keyword evidence="5" id="KW-1133">Transmembrane helix</keyword>
<dbReference type="Gene3D" id="2.40.30.170">
    <property type="match status" value="1"/>
</dbReference>
<keyword evidence="9" id="KW-1185">Reference proteome</keyword>
<dbReference type="AlphaFoldDB" id="A0A5N1J194"/>
<feature type="transmembrane region" description="Helical" evidence="5">
    <location>
        <begin position="15"/>
        <end position="35"/>
    </location>
</feature>
<keyword evidence="3 4" id="KW-0175">Coiled coil</keyword>
<dbReference type="InterPro" id="IPR050465">
    <property type="entry name" value="UPF0194_transport"/>
</dbReference>